<feature type="domain" description="Heparin-sulfate lyase N-terminal" evidence="6">
    <location>
        <begin position="95"/>
        <end position="273"/>
    </location>
</feature>
<dbReference type="SUPFAM" id="SSF48230">
    <property type="entry name" value="Chondroitin AC/alginate lyase"/>
    <property type="match status" value="1"/>
</dbReference>
<name>A0ABT3KKG3_9GAMM</name>
<keyword evidence="4" id="KW-0456">Lyase</keyword>
<keyword evidence="2" id="KW-0732">Signal</keyword>
<dbReference type="EMBL" id="JAPEUL010000011">
    <property type="protein sequence ID" value="MCW4631010.1"/>
    <property type="molecule type" value="Genomic_DNA"/>
</dbReference>
<dbReference type="Gene3D" id="2.70.98.70">
    <property type="match status" value="1"/>
</dbReference>
<organism evidence="7 8">
    <name type="scientific">Marinomonas rhodophyticola</name>
    <dbReference type="NCBI Taxonomy" id="2992803"/>
    <lineage>
        <taxon>Bacteria</taxon>
        <taxon>Pseudomonadati</taxon>
        <taxon>Pseudomonadota</taxon>
        <taxon>Gammaproteobacteria</taxon>
        <taxon>Oceanospirillales</taxon>
        <taxon>Oceanospirillaceae</taxon>
        <taxon>Marinomonas</taxon>
    </lineage>
</organism>
<dbReference type="InterPro" id="IPR031680">
    <property type="entry name" value="Hepar_II_III_N"/>
</dbReference>
<evidence type="ECO:0000313" key="7">
    <source>
        <dbReference type="EMBL" id="MCW4631010.1"/>
    </source>
</evidence>
<keyword evidence="3" id="KW-0574">Periplasm</keyword>
<accession>A0ABT3KKG3</accession>
<dbReference type="Pfam" id="PF16889">
    <property type="entry name" value="Hepar_II_III_N"/>
    <property type="match status" value="1"/>
</dbReference>
<dbReference type="PANTHER" id="PTHR39210">
    <property type="entry name" value="HEPARIN-SULFATE LYASE"/>
    <property type="match status" value="1"/>
</dbReference>
<sequence>MKFNQVYYRLFYYLKKVKITSIVSSGCSSWRWSGETLYNQSIFKNDIVLFLNEGGVVNSKNAWNSPQYSKLWLYNLHYFDDLNSESYAERELIHYQFIDRWIAENPACFGNGWEPYPISLRLVNWVKWFSRKESVEQKYLNSIAIQADALTQQLEYHILGNHLFANAKALVFVGAYLQGKDAKRFLDLGLKILDREIPEQFLDDGAHFELSPMYHEILLWDLLELIDLAEVSQNPSLVERHSQWRVVAEKALRWLKTMMHPDGEISFFNDAAIGIAAKPHQIFAYADKLKLSYEVNKKVLMTNETSGYSRVDTGFFTLFFDHANVGPDYLPGHAHADTLSFEMSVGVQRVFVNSGTSLYGVSAERLRQRETSAHNTVVVNGKSSSEVWSGFRVARRAYATLLKSDETDGVVTLSASHDGYKRLNPKIVHKRTITSNAEHFTLLDELSHPTDASFHLHIHPDVLIVNAEKQKLTLQLPCLTLIQFECECPLILEESTWHPEFGVSVSNKKIVVPFNAGRLSAKITILKDKS</sequence>
<evidence type="ECO:0000259" key="5">
    <source>
        <dbReference type="Pfam" id="PF07940"/>
    </source>
</evidence>
<feature type="domain" description="Heparinase II/III-like C-terminal" evidence="5">
    <location>
        <begin position="305"/>
        <end position="523"/>
    </location>
</feature>
<evidence type="ECO:0000256" key="1">
    <source>
        <dbReference type="ARBA" id="ARBA00004418"/>
    </source>
</evidence>
<dbReference type="RefSeq" id="WP_265220348.1">
    <property type="nucleotide sequence ID" value="NZ_JAPEUL010000011.1"/>
</dbReference>
<evidence type="ECO:0000313" key="8">
    <source>
        <dbReference type="Proteomes" id="UP001431181"/>
    </source>
</evidence>
<dbReference type="Pfam" id="PF07940">
    <property type="entry name" value="Hepar_II_III_C"/>
    <property type="match status" value="1"/>
</dbReference>
<proteinExistence type="predicted"/>
<dbReference type="InterPro" id="IPR012480">
    <property type="entry name" value="Hepar_II_III_C"/>
</dbReference>
<gene>
    <name evidence="7" type="ORF">ONZ52_19620</name>
</gene>
<keyword evidence="8" id="KW-1185">Reference proteome</keyword>
<evidence type="ECO:0000256" key="2">
    <source>
        <dbReference type="ARBA" id="ARBA00022729"/>
    </source>
</evidence>
<evidence type="ECO:0000256" key="3">
    <source>
        <dbReference type="ARBA" id="ARBA00022764"/>
    </source>
</evidence>
<dbReference type="Gene3D" id="1.50.10.100">
    <property type="entry name" value="Chondroitin AC/alginate lyase"/>
    <property type="match status" value="1"/>
</dbReference>
<dbReference type="Proteomes" id="UP001431181">
    <property type="component" value="Unassembled WGS sequence"/>
</dbReference>
<dbReference type="PANTHER" id="PTHR39210:SF1">
    <property type="entry name" value="HEPARIN-SULFATE LYASE"/>
    <property type="match status" value="1"/>
</dbReference>
<evidence type="ECO:0000259" key="6">
    <source>
        <dbReference type="Pfam" id="PF16889"/>
    </source>
</evidence>
<comment type="caution">
    <text evidence="7">The sequence shown here is derived from an EMBL/GenBank/DDBJ whole genome shotgun (WGS) entry which is preliminary data.</text>
</comment>
<evidence type="ECO:0000256" key="4">
    <source>
        <dbReference type="ARBA" id="ARBA00023239"/>
    </source>
</evidence>
<protein>
    <submittedName>
        <fullName evidence="7">Heparinase II/III family protein</fullName>
    </submittedName>
</protein>
<dbReference type="InterPro" id="IPR008929">
    <property type="entry name" value="Chondroitin_lyas"/>
</dbReference>
<comment type="subcellular location">
    <subcellularLocation>
        <location evidence="1">Periplasm</location>
    </subcellularLocation>
</comment>
<reference evidence="7" key="1">
    <citation type="submission" date="2022-11" db="EMBL/GenBank/DDBJ databases">
        <title>Marinomonas sp. nov., isolated from marine algae.</title>
        <authorList>
            <person name="Choi D.G."/>
            <person name="Kim J.M."/>
            <person name="Lee J.K."/>
            <person name="Baek J.H."/>
            <person name="Jeon C.O."/>
        </authorList>
    </citation>
    <scope>NUCLEOTIDE SEQUENCE</scope>
    <source>
        <strain evidence="7">KJ51-3</strain>
    </source>
</reference>